<dbReference type="EMBL" id="MCOK01000001">
    <property type="protein sequence ID" value="OOC52706.1"/>
    <property type="molecule type" value="Genomic_DNA"/>
</dbReference>
<comment type="caution">
    <text evidence="2">The sequence shown here is derived from an EMBL/GenBank/DDBJ whole genome shotgun (WGS) entry which is preliminary data.</text>
</comment>
<protein>
    <recommendedName>
        <fullName evidence="4">DUF2771 domain-containing protein</fullName>
    </recommendedName>
</protein>
<feature type="signal peptide" evidence="1">
    <location>
        <begin position="1"/>
        <end position="22"/>
    </location>
</feature>
<dbReference type="AlphaFoldDB" id="A0A1V3BX00"/>
<dbReference type="OrthoDB" id="3429518at2"/>
<dbReference type="Proteomes" id="UP000189004">
    <property type="component" value="Unassembled WGS sequence"/>
</dbReference>
<reference evidence="3" key="1">
    <citation type="submission" date="2016-08" db="EMBL/GenBank/DDBJ databases">
        <authorList>
            <person name="Tokovenko B."/>
            <person name="Kalinowski J."/>
        </authorList>
    </citation>
    <scope>NUCLEOTIDE SEQUENCE [LARGE SCALE GENOMIC DNA]</scope>
    <source>
        <strain evidence="3">UTMC102</strain>
    </source>
</reference>
<dbReference type="RefSeq" id="WP_077689052.1">
    <property type="nucleotide sequence ID" value="NZ_MCOK01000001.1"/>
</dbReference>
<accession>A0A1V3BX00</accession>
<sequence length="171" mass="18302">MCAIRFLGLLAFALLVSLLAACQPTGGHVGAVATGHFSARHEFPVLIVAWCGDTGPRQIDLVDGRSRRHLVATREFDGNRLEVDLAAPGEDWRITDGEGEPVYRLVPESERREYRVGVGSVAGGPGEATEHDIGTVVFTTGALADDAGVYVRAEDAPEAEFSPREAFPPEC</sequence>
<proteinExistence type="predicted"/>
<gene>
    <name evidence="2" type="ORF">NOSIN_01720</name>
</gene>
<evidence type="ECO:0000313" key="2">
    <source>
        <dbReference type="EMBL" id="OOC52706.1"/>
    </source>
</evidence>
<organism evidence="2 3">
    <name type="scientific">Nocardiopsis sinuspersici</name>
    <dbReference type="NCBI Taxonomy" id="501010"/>
    <lineage>
        <taxon>Bacteria</taxon>
        <taxon>Bacillati</taxon>
        <taxon>Actinomycetota</taxon>
        <taxon>Actinomycetes</taxon>
        <taxon>Streptosporangiales</taxon>
        <taxon>Nocardiopsidaceae</taxon>
        <taxon>Nocardiopsis</taxon>
    </lineage>
</organism>
<name>A0A1V3BX00_9ACTN</name>
<dbReference type="PROSITE" id="PS51257">
    <property type="entry name" value="PROKAR_LIPOPROTEIN"/>
    <property type="match status" value="1"/>
</dbReference>
<keyword evidence="1" id="KW-0732">Signal</keyword>
<evidence type="ECO:0000313" key="3">
    <source>
        <dbReference type="Proteomes" id="UP000189004"/>
    </source>
</evidence>
<feature type="chain" id="PRO_5038905435" description="DUF2771 domain-containing protein" evidence="1">
    <location>
        <begin position="23"/>
        <end position="171"/>
    </location>
</feature>
<evidence type="ECO:0000256" key="1">
    <source>
        <dbReference type="SAM" id="SignalP"/>
    </source>
</evidence>
<keyword evidence="3" id="KW-1185">Reference proteome</keyword>
<evidence type="ECO:0008006" key="4">
    <source>
        <dbReference type="Google" id="ProtNLM"/>
    </source>
</evidence>